<dbReference type="InterPro" id="IPR018508">
    <property type="entry name" value="3-dehydroquinate_DH_AS"/>
</dbReference>
<proteinExistence type="inferred from homology"/>
<dbReference type="Gene3D" id="3.20.20.70">
    <property type="entry name" value="Aldolase class I"/>
    <property type="match status" value="1"/>
</dbReference>
<dbReference type="PANTHER" id="PTHR43699:SF1">
    <property type="entry name" value="3-DEHYDROQUINATE DEHYDRATASE"/>
    <property type="match status" value="1"/>
</dbReference>
<dbReference type="GO" id="GO:0046279">
    <property type="term" value="P:3,4-dihydroxybenzoate biosynthetic process"/>
    <property type="evidence" value="ECO:0007669"/>
    <property type="project" value="UniProtKB-ARBA"/>
</dbReference>
<evidence type="ECO:0000256" key="1">
    <source>
        <dbReference type="ARBA" id="ARBA00001864"/>
    </source>
</evidence>
<dbReference type="InterPro" id="IPR001381">
    <property type="entry name" value="DHquinase_I"/>
</dbReference>
<dbReference type="Pfam" id="PF01487">
    <property type="entry name" value="DHquinase_I"/>
    <property type="match status" value="1"/>
</dbReference>
<dbReference type="GO" id="GO:0009073">
    <property type="term" value="P:aromatic amino acid family biosynthetic process"/>
    <property type="evidence" value="ECO:0007669"/>
    <property type="project" value="UniProtKB-KW"/>
</dbReference>
<name>A0A6I6ESD6_9GAMM</name>
<organism evidence="5 6">
    <name type="scientific">Erwinia sorbitola</name>
    <dbReference type="NCBI Taxonomy" id="2681984"/>
    <lineage>
        <taxon>Bacteria</taxon>
        <taxon>Pseudomonadati</taxon>
        <taxon>Pseudomonadota</taxon>
        <taxon>Gammaproteobacteria</taxon>
        <taxon>Enterobacterales</taxon>
        <taxon>Erwiniaceae</taxon>
        <taxon>Erwinia</taxon>
    </lineage>
</organism>
<feature type="binding site" evidence="4">
    <location>
        <position position="214"/>
    </location>
    <ligand>
        <name>3-dehydroquinate</name>
        <dbReference type="ChEBI" id="CHEBI:32364"/>
    </ligand>
</feature>
<keyword evidence="4" id="KW-0028">Amino-acid biosynthesis</keyword>
<dbReference type="AlphaFoldDB" id="A0A6I6ESD6"/>
<feature type="binding site" evidence="4">
    <location>
        <position position="233"/>
    </location>
    <ligand>
        <name>3-dehydroquinate</name>
        <dbReference type="ChEBI" id="CHEBI:32364"/>
    </ligand>
</feature>
<feature type="binding site" evidence="4">
    <location>
        <position position="237"/>
    </location>
    <ligand>
        <name>3-dehydroquinate</name>
        <dbReference type="ChEBI" id="CHEBI:32364"/>
    </ligand>
</feature>
<dbReference type="GO" id="GO:0009423">
    <property type="term" value="P:chorismate biosynthetic process"/>
    <property type="evidence" value="ECO:0007669"/>
    <property type="project" value="UniProtKB-UniRule"/>
</dbReference>
<evidence type="ECO:0000256" key="4">
    <source>
        <dbReference type="HAMAP-Rule" id="MF_00214"/>
    </source>
</evidence>
<sequence length="252" mass="27372">MTAIVNVKNITFGAGKPLICVPLIGRTLAAISEDARQLAEIQADVIEWRADHFESVDDVNAVKAALQQVRAILPQVPLLFTFRSKKEGGEHELSDDAYFNLNSEIARSGLVDLIDVELFNEEPRIRALVAQAHSAGVKVIMSNHDFHKTPSKTEIIARLCRMQTLGADLPKIAVMPQSPHDVLVLLDATLTMKEEHATCPLITMSMGKTGVISRLAGEVFGSAMTFGAARQASAPGQIAVQSLREMLNVLSH</sequence>
<evidence type="ECO:0000256" key="3">
    <source>
        <dbReference type="ARBA" id="ARBA00023270"/>
    </source>
</evidence>
<comment type="similarity">
    <text evidence="4">Belongs to the type-I 3-dehydroquinase family.</text>
</comment>
<dbReference type="Proteomes" id="UP000424752">
    <property type="component" value="Chromosome"/>
</dbReference>
<dbReference type="GO" id="GO:0003855">
    <property type="term" value="F:3-dehydroquinate dehydratase activity"/>
    <property type="evidence" value="ECO:0007669"/>
    <property type="project" value="UniProtKB-UniRule"/>
</dbReference>
<comment type="subunit">
    <text evidence="4">Homodimer.</text>
</comment>
<dbReference type="NCBIfam" id="TIGR01093">
    <property type="entry name" value="aroD"/>
    <property type="match status" value="1"/>
</dbReference>
<evidence type="ECO:0000313" key="6">
    <source>
        <dbReference type="Proteomes" id="UP000424752"/>
    </source>
</evidence>
<keyword evidence="3 4" id="KW-0704">Schiff base</keyword>
<gene>
    <name evidence="4" type="primary">aroD</name>
    <name evidence="5" type="ORF">GN242_08035</name>
</gene>
<dbReference type="FunFam" id="3.20.20.70:FF:000047">
    <property type="entry name" value="3-dehydroquinate dehydratase"/>
    <property type="match status" value="1"/>
</dbReference>
<comment type="catalytic activity">
    <reaction evidence="1 4">
        <text>3-dehydroquinate = 3-dehydroshikimate + H2O</text>
        <dbReference type="Rhea" id="RHEA:21096"/>
        <dbReference type="ChEBI" id="CHEBI:15377"/>
        <dbReference type="ChEBI" id="CHEBI:16630"/>
        <dbReference type="ChEBI" id="CHEBI:32364"/>
        <dbReference type="EC" id="4.2.1.10"/>
    </reaction>
</comment>
<feature type="binding site" evidence="4">
    <location>
        <begin position="47"/>
        <end position="49"/>
    </location>
    <ligand>
        <name>3-dehydroquinate</name>
        <dbReference type="ChEBI" id="CHEBI:32364"/>
    </ligand>
</feature>
<feature type="binding site" evidence="4">
    <location>
        <position position="83"/>
    </location>
    <ligand>
        <name>3-dehydroquinate</name>
        <dbReference type="ChEBI" id="CHEBI:32364"/>
    </ligand>
</feature>
<dbReference type="KEGG" id="erwi:GN242_08035"/>
<protein>
    <recommendedName>
        <fullName evidence="4">3-dehydroquinate dehydratase</fullName>
        <shortName evidence="4">3-dehydroquinase</shortName>
        <ecNumber evidence="4">4.2.1.10</ecNumber>
    </recommendedName>
    <alternativeName>
        <fullName evidence="4">Type I DHQase</fullName>
    </alternativeName>
    <alternativeName>
        <fullName evidence="4">Type I dehydroquinase</fullName>
        <shortName evidence="4">DHQ1</shortName>
    </alternativeName>
</protein>
<dbReference type="PROSITE" id="PS01028">
    <property type="entry name" value="DEHYDROQUINASE_I"/>
    <property type="match status" value="1"/>
</dbReference>
<dbReference type="GO" id="GO:0008652">
    <property type="term" value="P:amino acid biosynthetic process"/>
    <property type="evidence" value="ECO:0007669"/>
    <property type="project" value="UniProtKB-KW"/>
</dbReference>
<feature type="active site" description="Proton donor/acceptor" evidence="4">
    <location>
        <position position="144"/>
    </location>
</feature>
<dbReference type="InterPro" id="IPR050146">
    <property type="entry name" value="Type-I_3-dehydroquinase"/>
</dbReference>
<reference evidence="5 6" key="1">
    <citation type="submission" date="2019-12" db="EMBL/GenBank/DDBJ databases">
        <title>Erwinia sp. nov., isolated from droppings of birds in the Qinghai-Tiebt plateau of China.</title>
        <authorList>
            <person name="Ge Y."/>
        </authorList>
    </citation>
    <scope>NUCLEOTIDE SEQUENCE [LARGE SCALE GENOMIC DNA]</scope>
    <source>
        <strain evidence="5 6">J780</strain>
    </source>
</reference>
<dbReference type="HAMAP" id="MF_00214">
    <property type="entry name" value="AroD"/>
    <property type="match status" value="1"/>
</dbReference>
<comment type="caution">
    <text evidence="4">Lacks conserved residue(s) required for the propagation of feature annotation.</text>
</comment>
<keyword evidence="2 4" id="KW-0456">Lyase</keyword>
<dbReference type="CDD" id="cd00502">
    <property type="entry name" value="DHQase_I"/>
    <property type="match status" value="1"/>
</dbReference>
<accession>A0A6I6ESD6</accession>
<dbReference type="InterPro" id="IPR013785">
    <property type="entry name" value="Aldolase_TIM"/>
</dbReference>
<dbReference type="UniPathway" id="UPA00053">
    <property type="reaction ID" value="UER00086"/>
</dbReference>
<evidence type="ECO:0000313" key="5">
    <source>
        <dbReference type="EMBL" id="QGU87163.1"/>
    </source>
</evidence>
<dbReference type="EC" id="4.2.1.10" evidence="4"/>
<dbReference type="EMBL" id="CP046509">
    <property type="protein sequence ID" value="QGU87163.1"/>
    <property type="molecule type" value="Genomic_DNA"/>
</dbReference>
<dbReference type="RefSeq" id="WP_156287248.1">
    <property type="nucleotide sequence ID" value="NZ_CP046509.1"/>
</dbReference>
<keyword evidence="4" id="KW-0057">Aromatic amino acid biosynthesis</keyword>
<comment type="pathway">
    <text evidence="4">Metabolic intermediate biosynthesis; chorismate biosynthesis; chorismate from D-erythrose 4-phosphate and phosphoenolpyruvate: step 3/7.</text>
</comment>
<evidence type="ECO:0000256" key="2">
    <source>
        <dbReference type="ARBA" id="ARBA00023239"/>
    </source>
</evidence>
<dbReference type="SUPFAM" id="SSF51569">
    <property type="entry name" value="Aldolase"/>
    <property type="match status" value="1"/>
</dbReference>
<comment type="function">
    <text evidence="4">Involved in the third step of the chorismate pathway, which leads to the biosynthesis of aromatic amino acids. Catalyzes the cis-dehydration of 3-dehydroquinate (DHQ) and introduces the first double bond of the aromatic ring to yield 3-dehydroshikimate.</text>
</comment>
<feature type="active site" description="Schiff-base intermediate with substrate" evidence="4">
    <location>
        <position position="171"/>
    </location>
</feature>
<dbReference type="PANTHER" id="PTHR43699">
    <property type="entry name" value="3-DEHYDROQUINATE DEHYDRATASE"/>
    <property type="match status" value="1"/>
</dbReference>